<dbReference type="InterPro" id="IPR051447">
    <property type="entry name" value="Lipoprotein-release_system"/>
</dbReference>
<dbReference type="PANTHER" id="PTHR30489:SF0">
    <property type="entry name" value="LIPOPROTEIN-RELEASING SYSTEM TRANSMEMBRANE PROTEIN LOLE"/>
    <property type="match status" value="1"/>
</dbReference>
<feature type="transmembrane region" description="Helical" evidence="7">
    <location>
        <begin position="762"/>
        <end position="782"/>
    </location>
</feature>
<feature type="transmembrane region" description="Helical" evidence="7">
    <location>
        <begin position="515"/>
        <end position="535"/>
    </location>
</feature>
<feature type="domain" description="ABC3 transporter permease C-terminal" evidence="8">
    <location>
        <begin position="762"/>
        <end position="877"/>
    </location>
</feature>
<organism evidence="9 10">
    <name type="scientific">Pseudofrankia inefficax (strain DSM 45817 / CECT 9037 / DDB 130130 / EuI1c)</name>
    <name type="common">Frankia inefficax</name>
    <dbReference type="NCBI Taxonomy" id="298654"/>
    <lineage>
        <taxon>Bacteria</taxon>
        <taxon>Bacillati</taxon>
        <taxon>Actinomycetota</taxon>
        <taxon>Actinomycetes</taxon>
        <taxon>Frankiales</taxon>
        <taxon>Frankiaceae</taxon>
        <taxon>Pseudofrankia</taxon>
    </lineage>
</organism>
<keyword evidence="6 7" id="KW-0472">Membrane</keyword>
<name>E3J6P8_PSEI1</name>
<feature type="transmembrane region" description="Helical" evidence="7">
    <location>
        <begin position="803"/>
        <end position="830"/>
    </location>
</feature>
<protein>
    <recommendedName>
        <fullName evidence="8">ABC3 transporter permease C-terminal domain-containing protein</fullName>
    </recommendedName>
</protein>
<accession>E3J6P8</accession>
<dbReference type="OrthoDB" id="8036472at2"/>
<evidence type="ECO:0000256" key="7">
    <source>
        <dbReference type="SAM" id="Phobius"/>
    </source>
</evidence>
<feature type="transmembrane region" description="Helical" evidence="7">
    <location>
        <begin position="850"/>
        <end position="871"/>
    </location>
</feature>
<evidence type="ECO:0000256" key="5">
    <source>
        <dbReference type="ARBA" id="ARBA00022989"/>
    </source>
</evidence>
<feature type="transmembrane region" description="Helical" evidence="7">
    <location>
        <begin position="455"/>
        <end position="477"/>
    </location>
</feature>
<dbReference type="AlphaFoldDB" id="E3J6P8"/>
<evidence type="ECO:0000313" key="10">
    <source>
        <dbReference type="Proteomes" id="UP000002484"/>
    </source>
</evidence>
<dbReference type="RefSeq" id="WP_013425090.1">
    <property type="nucleotide sequence ID" value="NC_014666.1"/>
</dbReference>
<dbReference type="PANTHER" id="PTHR30489">
    <property type="entry name" value="LIPOPROTEIN-RELEASING SYSTEM TRANSMEMBRANE PROTEIN LOLE"/>
    <property type="match status" value="1"/>
</dbReference>
<dbReference type="STRING" id="298654.FraEuI1c_3966"/>
<feature type="transmembrane region" description="Helical" evidence="7">
    <location>
        <begin position="326"/>
        <end position="357"/>
    </location>
</feature>
<dbReference type="InterPro" id="IPR003838">
    <property type="entry name" value="ABC3_permease_C"/>
</dbReference>
<comment type="similarity">
    <text evidence="2">Belongs to the ABC-4 integral membrane protein family. LolC/E subfamily.</text>
</comment>
<evidence type="ECO:0000313" key="9">
    <source>
        <dbReference type="EMBL" id="ADP81972.1"/>
    </source>
</evidence>
<evidence type="ECO:0000256" key="1">
    <source>
        <dbReference type="ARBA" id="ARBA00004651"/>
    </source>
</evidence>
<dbReference type="HOGENOM" id="CLU_325928_0_0_11"/>
<feature type="transmembrane region" description="Helical" evidence="7">
    <location>
        <begin position="281"/>
        <end position="305"/>
    </location>
</feature>
<evidence type="ECO:0000256" key="4">
    <source>
        <dbReference type="ARBA" id="ARBA00022692"/>
    </source>
</evidence>
<keyword evidence="4 7" id="KW-0812">Transmembrane</keyword>
<dbReference type="KEGG" id="fri:FraEuI1c_3966"/>
<feature type="transmembrane region" description="Helical" evidence="7">
    <location>
        <begin position="415"/>
        <end position="435"/>
    </location>
</feature>
<dbReference type="GO" id="GO:0044874">
    <property type="term" value="P:lipoprotein localization to outer membrane"/>
    <property type="evidence" value="ECO:0007669"/>
    <property type="project" value="TreeGrafter"/>
</dbReference>
<comment type="subcellular location">
    <subcellularLocation>
        <location evidence="1">Cell membrane</location>
        <topology evidence="1">Multi-pass membrane protein</topology>
    </subcellularLocation>
</comment>
<keyword evidence="10" id="KW-1185">Reference proteome</keyword>
<dbReference type="EMBL" id="CP002299">
    <property type="protein sequence ID" value="ADP81972.1"/>
    <property type="molecule type" value="Genomic_DNA"/>
</dbReference>
<sequence precursor="true">MIRLWLLGSLRRRAGRLTAAGLGVAIAVALLASLGAFLAHAKATMTSRAIHGVAVDWQVQVQPGADPAKVGQLLRDTPAVAASVRVGIAATSGLSAETAGSTQTTGPGVVLGLDPAYPRTFPGELRLLTGTLNGPLLAQQTAANLHAGPGDVVTVGRAGLPPVQARIAGVVELPLADSLFQVVGAPATAQRTAPPDNVLLLPSGLWQSSFEPLAAARPDLVTTQFHVATTRALPTDPAAAYTAATGAANNVLAHAAGTAAVGDNLAATLDAARQDAAYAQVLFLFLGLPGAILAALLTAVLATAGRDRRRLEQALLRARGATTSQLTRLAAVEAAVVAGLGAVVGLATAAAVGAGAFGTARFGTTTGTAVAWGAAAAVAGLLIAILTVLVPAWRDLRAVTVASARRSVTTPRYPLWARYGLDAVALVVAGLVFSASGRNGYQLVVAPEGVPMLSVSYWAFAGPALLWLGAGLLVWRAGDLLLGRGRRLVAAGLGPFTGRLHTTIASGMARQRRPLALAIVLLTLALSFAGSTAVFNATYRQQAEADAQLTNGADVTAVPAPGTTPPAGLAGRIAAIPGVRAVEPVQHRFAYVGPDLQDLYGVRPDTIRHATALRDSYFSGGTAAGLTHLLAAQPDAILVSAETVRDYQLTPGDTLTLRLLSGGSGQRVPVRFRFAGVVSEFPMAPKDSFFVANADYVAHQTGDAAVGAFLIDTGGRNTGTVARAVASLAGPSATVTDITTVRHSVGSSLTSVDLAGLTRVELAFALVLAAAAGGLAFGLGLSERRRTFAVITALGARPRHLRALILSEAAAVSLVGVLAGAAAGTGLSFMLVKVLTGVFDPPPSSLAVPWAYLLATAATAVVALVGVAAGASHLARRPAMTLLHDL</sequence>
<proteinExistence type="inferred from homology"/>
<dbReference type="Pfam" id="PF02687">
    <property type="entry name" value="FtsX"/>
    <property type="match status" value="2"/>
</dbReference>
<evidence type="ECO:0000256" key="6">
    <source>
        <dbReference type="ARBA" id="ARBA00023136"/>
    </source>
</evidence>
<gene>
    <name evidence="9" type="ordered locus">FraEuI1c_3966</name>
</gene>
<keyword evidence="5 7" id="KW-1133">Transmembrane helix</keyword>
<evidence type="ECO:0000256" key="3">
    <source>
        <dbReference type="ARBA" id="ARBA00022475"/>
    </source>
</evidence>
<dbReference type="Proteomes" id="UP000002484">
    <property type="component" value="Chromosome"/>
</dbReference>
<dbReference type="eggNOG" id="COG0577">
    <property type="taxonomic scope" value="Bacteria"/>
</dbReference>
<dbReference type="InParanoid" id="E3J6P8"/>
<evidence type="ECO:0000256" key="2">
    <source>
        <dbReference type="ARBA" id="ARBA00005236"/>
    </source>
</evidence>
<dbReference type="GO" id="GO:0098797">
    <property type="term" value="C:plasma membrane protein complex"/>
    <property type="evidence" value="ECO:0007669"/>
    <property type="project" value="TreeGrafter"/>
</dbReference>
<reference evidence="9 10" key="1">
    <citation type="submission" date="2010-10" db="EMBL/GenBank/DDBJ databases">
        <title>Complete sequence of Frankia sp. EuI1c.</title>
        <authorList>
            <consortium name="US DOE Joint Genome Institute"/>
            <person name="Lucas S."/>
            <person name="Copeland A."/>
            <person name="Lapidus A."/>
            <person name="Cheng J.-F."/>
            <person name="Bruce D."/>
            <person name="Goodwin L."/>
            <person name="Pitluck S."/>
            <person name="Chertkov O."/>
            <person name="Detter J.C."/>
            <person name="Han C."/>
            <person name="Tapia R."/>
            <person name="Land M."/>
            <person name="Hauser L."/>
            <person name="Jeffries C."/>
            <person name="Kyrpides N."/>
            <person name="Ivanova N."/>
            <person name="Mikhailova N."/>
            <person name="Beauchemin N."/>
            <person name="Sen A."/>
            <person name="Sur S.A."/>
            <person name="Gtari M."/>
            <person name="Wall L."/>
            <person name="Tisa L."/>
            <person name="Woyke T."/>
        </authorList>
    </citation>
    <scope>NUCLEOTIDE SEQUENCE [LARGE SCALE GENOMIC DNA]</scope>
    <source>
        <strain evidence="10">DSM 45817 / CECT 9037 / EuI1c</strain>
    </source>
</reference>
<feature type="transmembrane region" description="Helical" evidence="7">
    <location>
        <begin position="369"/>
        <end position="394"/>
    </location>
</feature>
<feature type="domain" description="ABC3 transporter permease C-terminal" evidence="8">
    <location>
        <begin position="291"/>
        <end position="394"/>
    </location>
</feature>
<evidence type="ECO:0000259" key="8">
    <source>
        <dbReference type="Pfam" id="PF02687"/>
    </source>
</evidence>
<keyword evidence="3" id="KW-1003">Cell membrane</keyword>